<dbReference type="SUPFAM" id="SSF53649">
    <property type="entry name" value="Alkaline phosphatase-like"/>
    <property type="match status" value="1"/>
</dbReference>
<dbReference type="AlphaFoldDB" id="A0A5C5YJW5"/>
<gene>
    <name evidence="1" type="ORF">CA85_04740</name>
</gene>
<dbReference type="InterPro" id="IPR017850">
    <property type="entry name" value="Alkaline_phosphatase_core_sf"/>
</dbReference>
<dbReference type="PANTHER" id="PTHR43737:SF1">
    <property type="entry name" value="DUF1501 DOMAIN-CONTAINING PROTEIN"/>
    <property type="match status" value="1"/>
</dbReference>
<dbReference type="InterPro" id="IPR010869">
    <property type="entry name" value="DUF1501"/>
</dbReference>
<dbReference type="InterPro" id="IPR006311">
    <property type="entry name" value="TAT_signal"/>
</dbReference>
<evidence type="ECO:0000313" key="1">
    <source>
        <dbReference type="EMBL" id="TWT75185.1"/>
    </source>
</evidence>
<accession>A0A5C5YJW5</accession>
<dbReference type="PANTHER" id="PTHR43737">
    <property type="entry name" value="BLL7424 PROTEIN"/>
    <property type="match status" value="1"/>
</dbReference>
<dbReference type="EMBL" id="SJPK01000001">
    <property type="protein sequence ID" value="TWT75185.1"/>
    <property type="molecule type" value="Genomic_DNA"/>
</dbReference>
<protein>
    <recommendedName>
        <fullName evidence="3">Sulfatase</fullName>
    </recommendedName>
</protein>
<dbReference type="Pfam" id="PF07394">
    <property type="entry name" value="DUF1501"/>
    <property type="match status" value="1"/>
</dbReference>
<dbReference type="Proteomes" id="UP000318053">
    <property type="component" value="Unassembled WGS sequence"/>
</dbReference>
<organism evidence="1 2">
    <name type="scientific">Allorhodopirellula solitaria</name>
    <dbReference type="NCBI Taxonomy" id="2527987"/>
    <lineage>
        <taxon>Bacteria</taxon>
        <taxon>Pseudomonadati</taxon>
        <taxon>Planctomycetota</taxon>
        <taxon>Planctomycetia</taxon>
        <taxon>Pirellulales</taxon>
        <taxon>Pirellulaceae</taxon>
        <taxon>Allorhodopirellula</taxon>
    </lineage>
</organism>
<comment type="caution">
    <text evidence="1">The sequence shown here is derived from an EMBL/GenBank/DDBJ whole genome shotgun (WGS) entry which is preliminary data.</text>
</comment>
<dbReference type="RefSeq" id="WP_222435386.1">
    <property type="nucleotide sequence ID" value="NZ_SJPK01000001.1"/>
</dbReference>
<evidence type="ECO:0008006" key="3">
    <source>
        <dbReference type="Google" id="ProtNLM"/>
    </source>
</evidence>
<proteinExistence type="predicted"/>
<dbReference type="PROSITE" id="PS51318">
    <property type="entry name" value="TAT"/>
    <property type="match status" value="1"/>
</dbReference>
<sequence>MLSRENGITPEGLAVMDNRRRFLTNAGMGLGTAAMASLLSQSANARGSAAPGASNLPHGCHHTPKAKRVIFLFMAGGPSQMDLFDYKPNLDKFFKQELPASVSQGQRVTAMTKGQSQLIASTKFKFARAGESGLWMSELLPHLSTQADKLCFIDSMNTDSINHDPGKTLFSTGSEIPGKPSMGAWLSYGLGTLNKDLPDYVVMPSAFWGGKVNVQGLYSRLWGSGFLPSKHQGTSFQTAGDPVLFLSNPRGVDANVRRRMLDSLGTLNQKHFGEIGDPEIQTTIAQQEMAFRMQTSVPELTDISGESAETLAMYGPDIDKPGSYARNCLLARRMAQRDVRFIQLFHRGWDHHSSLPPNLIAQCQDVDQPTSALLTDLERHGLLEDTMVVFAGEFGRTIYCQGQLTHDIYGRDHHPRCFTAWIAGGGVRGGMRYGKTDEFSYNIIENPVHVRDLHATMLHLLGIDHSRLTFPYQGLDQKLTGVNPSRVVTEIIA</sequence>
<name>A0A5C5YJW5_9BACT</name>
<evidence type="ECO:0000313" key="2">
    <source>
        <dbReference type="Proteomes" id="UP000318053"/>
    </source>
</evidence>
<reference evidence="1 2" key="1">
    <citation type="submission" date="2019-02" db="EMBL/GenBank/DDBJ databases">
        <title>Deep-cultivation of Planctomycetes and their phenomic and genomic characterization uncovers novel biology.</title>
        <authorList>
            <person name="Wiegand S."/>
            <person name="Jogler M."/>
            <person name="Boedeker C."/>
            <person name="Pinto D."/>
            <person name="Vollmers J."/>
            <person name="Rivas-Marin E."/>
            <person name="Kohn T."/>
            <person name="Peeters S.H."/>
            <person name="Heuer A."/>
            <person name="Rast P."/>
            <person name="Oberbeckmann S."/>
            <person name="Bunk B."/>
            <person name="Jeske O."/>
            <person name="Meyerdierks A."/>
            <person name="Storesund J.E."/>
            <person name="Kallscheuer N."/>
            <person name="Luecker S."/>
            <person name="Lage O.M."/>
            <person name="Pohl T."/>
            <person name="Merkel B.J."/>
            <person name="Hornburger P."/>
            <person name="Mueller R.-W."/>
            <person name="Bruemmer F."/>
            <person name="Labrenz M."/>
            <person name="Spormann A.M."/>
            <person name="Op Den Camp H."/>
            <person name="Overmann J."/>
            <person name="Amann R."/>
            <person name="Jetten M.S.M."/>
            <person name="Mascher T."/>
            <person name="Medema M.H."/>
            <person name="Devos D.P."/>
            <person name="Kaster A.-K."/>
            <person name="Ovreas L."/>
            <person name="Rohde M."/>
            <person name="Galperin M.Y."/>
            <person name="Jogler C."/>
        </authorList>
    </citation>
    <scope>NUCLEOTIDE SEQUENCE [LARGE SCALE GENOMIC DNA]</scope>
    <source>
        <strain evidence="1 2">CA85</strain>
    </source>
</reference>
<dbReference type="Gene3D" id="3.40.720.10">
    <property type="entry name" value="Alkaline Phosphatase, subunit A"/>
    <property type="match status" value="1"/>
</dbReference>
<keyword evidence="2" id="KW-1185">Reference proteome</keyword>